<reference evidence="1 2" key="1">
    <citation type="submission" date="2018-05" db="EMBL/GenBank/DDBJ databases">
        <title>Complete Genome Sequences of Extremely Thermoacidophilic, Metal-Mobilizing Type-Strain Members of the Archaeal Family Sulfolobaceae: Acidianus brierleyi DSM-1651T, Acidianus sulfidivorans DSM-18786T, Metallosphaera hakonensis DSM-7519T, and Metallosphaera prunae DSM-10039T.</title>
        <authorList>
            <person name="Counts J.A."/>
            <person name="Kelly R.M."/>
        </authorList>
    </citation>
    <scope>NUCLEOTIDE SEQUENCE [LARGE SCALE GENOMIC DNA]</scope>
    <source>
        <strain evidence="1 2">DSM 1651</strain>
    </source>
</reference>
<sequence>MSNNKEFIRLQDLILEKTSLEKVKLHIENRKEKTVYKWVSSELSGFLIKHDKDLNPYVEKIISDIKAENYSELLSDINATIDIISKKINELYDYLSNS</sequence>
<evidence type="ECO:0000313" key="1">
    <source>
        <dbReference type="EMBL" id="AWR94615.1"/>
    </source>
</evidence>
<dbReference type="OrthoDB" id="36764at2157"/>
<dbReference type="RefSeq" id="WP_110270496.1">
    <property type="nucleotide sequence ID" value="NZ_CP029289.2"/>
</dbReference>
<protein>
    <submittedName>
        <fullName evidence="1">Uncharacterized protein</fullName>
    </submittedName>
</protein>
<dbReference type="KEGG" id="abri:DFR85_08445"/>
<gene>
    <name evidence="1" type="ORF">DFR85_08445</name>
</gene>
<accession>A0A2U9IF56</accession>
<keyword evidence="2" id="KW-1185">Reference proteome</keyword>
<dbReference type="GeneID" id="36832179"/>
<proteinExistence type="predicted"/>
<dbReference type="Proteomes" id="UP000248044">
    <property type="component" value="Chromosome"/>
</dbReference>
<name>A0A2U9IF56_9CREN</name>
<organism evidence="1 2">
    <name type="scientific">Acidianus brierleyi</name>
    <dbReference type="NCBI Taxonomy" id="41673"/>
    <lineage>
        <taxon>Archaea</taxon>
        <taxon>Thermoproteota</taxon>
        <taxon>Thermoprotei</taxon>
        <taxon>Sulfolobales</taxon>
        <taxon>Sulfolobaceae</taxon>
        <taxon>Acidianus</taxon>
    </lineage>
</organism>
<evidence type="ECO:0000313" key="2">
    <source>
        <dbReference type="Proteomes" id="UP000248044"/>
    </source>
</evidence>
<dbReference type="EMBL" id="CP029289">
    <property type="protein sequence ID" value="AWR94615.1"/>
    <property type="molecule type" value="Genomic_DNA"/>
</dbReference>
<dbReference type="AlphaFoldDB" id="A0A2U9IF56"/>